<evidence type="ECO:0000256" key="1">
    <source>
        <dbReference type="SAM" id="MobiDB-lite"/>
    </source>
</evidence>
<reference evidence="2" key="1">
    <citation type="submission" date="2020-11" db="EMBL/GenBank/DDBJ databases">
        <title>Sequencing the genomes of 1000 actinobacteria strains.</title>
        <authorList>
            <person name="Klenk H.-P."/>
        </authorList>
    </citation>
    <scope>NUCLEOTIDE SEQUENCE</scope>
    <source>
        <strain evidence="2">DSM 45356</strain>
    </source>
</reference>
<name>A0A8J7GXT5_9ACTN</name>
<comment type="caution">
    <text evidence="2">The sequence shown here is derived from an EMBL/GenBank/DDBJ whole genome shotgun (WGS) entry which is preliminary data.</text>
</comment>
<evidence type="ECO:0000313" key="3">
    <source>
        <dbReference type="Proteomes" id="UP000622552"/>
    </source>
</evidence>
<accession>A0A8J7GXT5</accession>
<dbReference type="AlphaFoldDB" id="A0A8J7GXT5"/>
<proteinExistence type="predicted"/>
<organism evidence="2 3">
    <name type="scientific">Longispora fulva</name>
    <dbReference type="NCBI Taxonomy" id="619741"/>
    <lineage>
        <taxon>Bacteria</taxon>
        <taxon>Bacillati</taxon>
        <taxon>Actinomycetota</taxon>
        <taxon>Actinomycetes</taxon>
        <taxon>Micromonosporales</taxon>
        <taxon>Micromonosporaceae</taxon>
        <taxon>Longispora</taxon>
    </lineage>
</organism>
<evidence type="ECO:0000313" key="2">
    <source>
        <dbReference type="EMBL" id="MBG6141290.1"/>
    </source>
</evidence>
<feature type="region of interest" description="Disordered" evidence="1">
    <location>
        <begin position="182"/>
        <end position="207"/>
    </location>
</feature>
<gene>
    <name evidence="2" type="ORF">IW245_007484</name>
</gene>
<dbReference type="EMBL" id="JADOUF010000001">
    <property type="protein sequence ID" value="MBG6141290.1"/>
    <property type="molecule type" value="Genomic_DNA"/>
</dbReference>
<sequence length="207" mass="22106">MSIDLDSLGWGEDLAAAFAPYRRRGLRPGRVLRVDQGVCVIYTAAGIVRGSLGGAMLSRGARSPLTMPCVGDWVVLRSWADGPKTIEAVLPRRTTWVWPGAARAQAANLDAVLLDDPAGWRPEDLPTVAAPPVPFPRGFTLGLLGVGRSVVTSLETVTDDGLIMLPDGGVVLEISRVSDSPKLPRQLGRQKMSEGTDTVADWRPSGR</sequence>
<dbReference type="Proteomes" id="UP000622552">
    <property type="component" value="Unassembled WGS sequence"/>
</dbReference>
<dbReference type="RefSeq" id="WP_197007729.1">
    <property type="nucleotide sequence ID" value="NZ_BONS01000029.1"/>
</dbReference>
<protein>
    <submittedName>
        <fullName evidence="2">Uncharacterized protein</fullName>
    </submittedName>
</protein>
<keyword evidence="3" id="KW-1185">Reference proteome</keyword>